<reference evidence="2" key="1">
    <citation type="submission" date="2023-10" db="EMBL/GenBank/DDBJ databases">
        <authorList>
            <person name="Chen Y."/>
            <person name="Shah S."/>
            <person name="Dougan E. K."/>
            <person name="Thang M."/>
            <person name="Chan C."/>
        </authorList>
    </citation>
    <scope>NUCLEOTIDE SEQUENCE [LARGE SCALE GENOMIC DNA]</scope>
</reference>
<gene>
    <name evidence="2" type="ORF">PCOR1329_LOCUS74714</name>
</gene>
<evidence type="ECO:0000313" key="3">
    <source>
        <dbReference type="Proteomes" id="UP001189429"/>
    </source>
</evidence>
<evidence type="ECO:0000256" key="1">
    <source>
        <dbReference type="SAM" id="MobiDB-lite"/>
    </source>
</evidence>
<sequence length="235" mass="25527">QVNALISPACSVPDLVAQLAGCQVKHEQIVALLVKGKVDGNNPAFHTLVRQYMALPAAWHKVPDLLGSERRWTRKFCDTLDDEDAKVLAMTHDTFAFTKLYGLPPATIVEVVGVFLERIGAKGEPEVAKIFDAIKSAPPGRWGDALAEGPAQLVAPAAAVDAPFSFGDKVPRTSHLHFQQQRYHHPFPHVRIGHAKIALASAISSRANLAAPSRTGRNESTWRSRVHGLSWGQNG</sequence>
<feature type="region of interest" description="Disordered" evidence="1">
    <location>
        <begin position="210"/>
        <end position="235"/>
    </location>
</feature>
<name>A0ABN9X9K1_9DINO</name>
<dbReference type="Proteomes" id="UP001189429">
    <property type="component" value="Unassembled WGS sequence"/>
</dbReference>
<comment type="caution">
    <text evidence="2">The sequence shown here is derived from an EMBL/GenBank/DDBJ whole genome shotgun (WGS) entry which is preliminary data.</text>
</comment>
<organism evidence="2 3">
    <name type="scientific">Prorocentrum cordatum</name>
    <dbReference type="NCBI Taxonomy" id="2364126"/>
    <lineage>
        <taxon>Eukaryota</taxon>
        <taxon>Sar</taxon>
        <taxon>Alveolata</taxon>
        <taxon>Dinophyceae</taxon>
        <taxon>Prorocentrales</taxon>
        <taxon>Prorocentraceae</taxon>
        <taxon>Prorocentrum</taxon>
    </lineage>
</organism>
<keyword evidence="3" id="KW-1185">Reference proteome</keyword>
<accession>A0ABN9X9K1</accession>
<dbReference type="EMBL" id="CAUYUJ010020151">
    <property type="protein sequence ID" value="CAK0896175.1"/>
    <property type="molecule type" value="Genomic_DNA"/>
</dbReference>
<feature type="non-terminal residue" evidence="2">
    <location>
        <position position="1"/>
    </location>
</feature>
<proteinExistence type="predicted"/>
<protein>
    <submittedName>
        <fullName evidence="2">Uncharacterized protein</fullName>
    </submittedName>
</protein>
<evidence type="ECO:0000313" key="2">
    <source>
        <dbReference type="EMBL" id="CAK0896175.1"/>
    </source>
</evidence>